<dbReference type="HOGENOM" id="CLU_042960_1_1_1"/>
<dbReference type="AlphaFoldDB" id="Q7YTT7"/>
<accession>Q7YTT7</accession>
<evidence type="ECO:0000313" key="3">
    <source>
        <dbReference type="Proteomes" id="UP000001940"/>
    </source>
</evidence>
<sequence>MLLSALSSPYIYSNVLFVIAVISLPVHLFGCYCILFKTPEVMKSVKWSLFNVHIWTSLMDVIMSFFAQPFLSAPFVGFPMGVLHCIGVDTAVHVFIASVIAYLMPVSIICLFENRFYILFASKTFWRYARHPIIIIDYILAIAIPLFIICIPFVVNAFLPMFSADVQGTTNLICIIVSMHGVLSTLVMVHLQKAYREEFLRILGCRTTKIEENGGGVVATL</sequence>
<dbReference type="UCSC" id="C47A10.7">
    <property type="organism name" value="c. elegans"/>
</dbReference>
<keyword evidence="1" id="KW-1133">Transmembrane helix</keyword>
<proteinExistence type="predicted"/>
<feature type="transmembrane region" description="Helical" evidence="1">
    <location>
        <begin position="12"/>
        <end position="35"/>
    </location>
</feature>
<dbReference type="AGR" id="WB:WBGene00005492"/>
<evidence type="ECO:0000256" key="1">
    <source>
        <dbReference type="SAM" id="Phobius"/>
    </source>
</evidence>
<dbReference type="KEGG" id="cel:CELE_C47A10.7"/>
<evidence type="ECO:0000313" key="4">
    <source>
        <dbReference type="WormBase" id="C47A10.7"/>
    </source>
</evidence>
<feature type="transmembrane region" description="Helical" evidence="1">
    <location>
        <begin position="47"/>
        <end position="71"/>
    </location>
</feature>
<keyword evidence="2" id="KW-0675">Receptor</keyword>
<dbReference type="PANTHER" id="PTHR22941">
    <property type="entry name" value="SERPENTINE RECEPTOR"/>
    <property type="match status" value="1"/>
</dbReference>
<dbReference type="EMBL" id="BX284605">
    <property type="protein sequence ID" value="CAE11296.1"/>
    <property type="molecule type" value="Genomic_DNA"/>
</dbReference>
<keyword evidence="1" id="KW-0472">Membrane</keyword>
<dbReference type="Pfam" id="PF10318">
    <property type="entry name" value="7TM_GPCR_Srh"/>
    <property type="match status" value="1"/>
</dbReference>
<dbReference type="InterPro" id="IPR053220">
    <property type="entry name" value="Nematode_rcpt-like_serp_H"/>
</dbReference>
<dbReference type="InParanoid" id="Q7YTT7"/>
<dbReference type="PaxDb" id="6239-C47A10.7"/>
<gene>
    <name evidence="2 4" type="primary">srh-288</name>
    <name evidence="4" type="ORF">C47A10.7</name>
    <name evidence="2" type="ORF">CELE_C47A10.7</name>
</gene>
<name>Q7YTT7_CAEEL</name>
<dbReference type="WormBase" id="C47A10.7">
    <property type="protein sequence ID" value="CE34476"/>
    <property type="gene ID" value="WBGene00005492"/>
    <property type="gene designation" value="srh-288"/>
</dbReference>
<dbReference type="Proteomes" id="UP000001940">
    <property type="component" value="Chromosome V"/>
</dbReference>
<dbReference type="RefSeq" id="NP_001023714.1">
    <property type="nucleotide sequence ID" value="NM_001028543.1"/>
</dbReference>
<evidence type="ECO:0000313" key="2">
    <source>
        <dbReference type="EMBL" id="CAE11296.1"/>
    </source>
</evidence>
<protein>
    <submittedName>
        <fullName evidence="2">Serpentine Receptor, class H</fullName>
    </submittedName>
</protein>
<dbReference type="PhylomeDB" id="Q7YTT7"/>
<feature type="transmembrane region" description="Helical" evidence="1">
    <location>
        <begin position="170"/>
        <end position="191"/>
    </location>
</feature>
<keyword evidence="1" id="KW-0812">Transmembrane</keyword>
<dbReference type="CTD" id="260082"/>
<feature type="transmembrane region" description="Helical" evidence="1">
    <location>
        <begin position="133"/>
        <end position="158"/>
    </location>
</feature>
<reference evidence="2 3" key="1">
    <citation type="journal article" date="1998" name="Science">
        <title>Genome sequence of the nematode C. elegans: a platform for investigating biology.</title>
        <authorList>
            <consortium name="The C. elegans sequencing consortium"/>
            <person name="Sulson J.E."/>
            <person name="Waterston R."/>
        </authorList>
    </citation>
    <scope>NUCLEOTIDE SEQUENCE [LARGE SCALE GENOMIC DNA]</scope>
    <source>
        <strain evidence="2 3">Bristol N2</strain>
    </source>
</reference>
<feature type="transmembrane region" description="Helical" evidence="1">
    <location>
        <begin position="91"/>
        <end position="112"/>
    </location>
</feature>
<organism evidence="2 3">
    <name type="scientific">Caenorhabditis elegans</name>
    <dbReference type="NCBI Taxonomy" id="6239"/>
    <lineage>
        <taxon>Eukaryota</taxon>
        <taxon>Metazoa</taxon>
        <taxon>Ecdysozoa</taxon>
        <taxon>Nematoda</taxon>
        <taxon>Chromadorea</taxon>
        <taxon>Rhabditida</taxon>
        <taxon>Rhabditina</taxon>
        <taxon>Rhabditomorpha</taxon>
        <taxon>Rhabditoidea</taxon>
        <taxon>Rhabditidae</taxon>
        <taxon>Peloderinae</taxon>
        <taxon>Caenorhabditis</taxon>
    </lineage>
</organism>
<dbReference type="PANTHER" id="PTHR22941:SF48">
    <property type="entry name" value="G PROTEIN-COUPLED RECEPTOR-RELATED"/>
    <property type="match status" value="1"/>
</dbReference>
<dbReference type="GeneID" id="260082"/>
<dbReference type="InterPro" id="IPR019422">
    <property type="entry name" value="7TM_GPCR_serpentine_rcpt_Srh"/>
</dbReference>
<keyword evidence="3" id="KW-1185">Reference proteome</keyword>